<keyword evidence="1 3" id="KW-0238">DNA-binding</keyword>
<dbReference type="RefSeq" id="WP_230843979.1">
    <property type="nucleotide sequence ID" value="NZ_CP063845.1"/>
</dbReference>
<feature type="domain" description="Response regulatory" evidence="4">
    <location>
        <begin position="3"/>
        <end position="117"/>
    </location>
</feature>
<evidence type="ECO:0000256" key="1">
    <source>
        <dbReference type="ARBA" id="ARBA00023125"/>
    </source>
</evidence>
<accession>A0ABY3PTB6</accession>
<dbReference type="SUPFAM" id="SSF46894">
    <property type="entry name" value="C-terminal effector domain of the bipartite response regulators"/>
    <property type="match status" value="1"/>
</dbReference>
<dbReference type="InterPro" id="IPR036388">
    <property type="entry name" value="WH-like_DNA-bd_sf"/>
</dbReference>
<gene>
    <name evidence="6" type="ORF">ISF26_10935</name>
</gene>
<organism evidence="6 7">
    <name type="scientific">Gloeobacter morelensis MG652769</name>
    <dbReference type="NCBI Taxonomy" id="2781736"/>
    <lineage>
        <taxon>Bacteria</taxon>
        <taxon>Bacillati</taxon>
        <taxon>Cyanobacteriota</taxon>
        <taxon>Cyanophyceae</taxon>
        <taxon>Gloeobacterales</taxon>
        <taxon>Gloeobacteraceae</taxon>
        <taxon>Gloeobacter</taxon>
        <taxon>Gloeobacter morelensis</taxon>
    </lineage>
</organism>
<evidence type="ECO:0000313" key="7">
    <source>
        <dbReference type="Proteomes" id="UP001054846"/>
    </source>
</evidence>
<dbReference type="CDD" id="cd00383">
    <property type="entry name" value="trans_reg_C"/>
    <property type="match status" value="1"/>
</dbReference>
<feature type="domain" description="OmpR/PhoB-type" evidence="5">
    <location>
        <begin position="128"/>
        <end position="221"/>
    </location>
</feature>
<dbReference type="PROSITE" id="PS51755">
    <property type="entry name" value="OMPR_PHOB"/>
    <property type="match status" value="1"/>
</dbReference>
<keyword evidence="2" id="KW-0597">Phosphoprotein</keyword>
<evidence type="ECO:0000313" key="6">
    <source>
        <dbReference type="EMBL" id="UFP96686.1"/>
    </source>
</evidence>
<evidence type="ECO:0000256" key="2">
    <source>
        <dbReference type="PROSITE-ProRule" id="PRU00169"/>
    </source>
</evidence>
<evidence type="ECO:0000256" key="3">
    <source>
        <dbReference type="PROSITE-ProRule" id="PRU01091"/>
    </source>
</evidence>
<proteinExistence type="predicted"/>
<dbReference type="Proteomes" id="UP001054846">
    <property type="component" value="Chromosome"/>
</dbReference>
<dbReference type="Pfam" id="PF00072">
    <property type="entry name" value="Response_reg"/>
    <property type="match status" value="1"/>
</dbReference>
<dbReference type="InterPro" id="IPR011006">
    <property type="entry name" value="CheY-like_superfamily"/>
</dbReference>
<keyword evidence="7" id="KW-1185">Reference proteome</keyword>
<dbReference type="InterPro" id="IPR039420">
    <property type="entry name" value="WalR-like"/>
</dbReference>
<dbReference type="SMART" id="SM00448">
    <property type="entry name" value="REC"/>
    <property type="match status" value="1"/>
</dbReference>
<dbReference type="SMART" id="SM00862">
    <property type="entry name" value="Trans_reg_C"/>
    <property type="match status" value="1"/>
</dbReference>
<dbReference type="InterPro" id="IPR001789">
    <property type="entry name" value="Sig_transdc_resp-reg_receiver"/>
</dbReference>
<dbReference type="PANTHER" id="PTHR48111:SF38">
    <property type="entry name" value="TWO-COMPONENT RESPONSE REGULATOR"/>
    <property type="match status" value="1"/>
</dbReference>
<feature type="modified residue" description="4-aspartylphosphate" evidence="2">
    <location>
        <position position="52"/>
    </location>
</feature>
<dbReference type="PROSITE" id="PS50110">
    <property type="entry name" value="RESPONSE_REGULATORY"/>
    <property type="match status" value="1"/>
</dbReference>
<sequence>MHSILIAQNEPRVAALLASSLHTHGFEAVIARSREQTLTLACGDHFDLLVIDFQSPDKGGLSVLETLQSSSAPLPTIALVAREAVDAIATGHNSHLSDFVIKPFRFTELLARIRLRLRKRCAAGEGALTVLRSGDIVLDLCAREARVGGRAVELTPREFVLAEAFLRNAGRVLGRDYLLSNIWGYDYDPGSNIVDVYVRHLRIKLCGRRLETIRGLGYRLS</sequence>
<dbReference type="SUPFAM" id="SSF52172">
    <property type="entry name" value="CheY-like"/>
    <property type="match status" value="1"/>
</dbReference>
<dbReference type="InterPro" id="IPR016032">
    <property type="entry name" value="Sig_transdc_resp-reg_C-effctor"/>
</dbReference>
<evidence type="ECO:0000259" key="5">
    <source>
        <dbReference type="PROSITE" id="PS51755"/>
    </source>
</evidence>
<evidence type="ECO:0000259" key="4">
    <source>
        <dbReference type="PROSITE" id="PS50110"/>
    </source>
</evidence>
<feature type="DNA-binding region" description="OmpR/PhoB-type" evidence="3">
    <location>
        <begin position="128"/>
        <end position="221"/>
    </location>
</feature>
<dbReference type="Gene3D" id="1.10.10.10">
    <property type="entry name" value="Winged helix-like DNA-binding domain superfamily/Winged helix DNA-binding domain"/>
    <property type="match status" value="1"/>
</dbReference>
<reference evidence="6 7" key="1">
    <citation type="journal article" date="2021" name="Genome Biol. Evol.">
        <title>Complete Genome Sequencing of a Novel Gloeobacter Species from a Waterfall Cave in Mexico.</title>
        <authorList>
            <person name="Saw J.H."/>
            <person name="Cardona T."/>
            <person name="Montejano G."/>
        </authorList>
    </citation>
    <scope>NUCLEOTIDE SEQUENCE [LARGE SCALE GENOMIC DNA]</scope>
    <source>
        <strain evidence="6">MG652769</strain>
    </source>
</reference>
<name>A0ABY3PTB6_9CYAN</name>
<dbReference type="Gene3D" id="3.40.50.2300">
    <property type="match status" value="1"/>
</dbReference>
<dbReference type="Pfam" id="PF00486">
    <property type="entry name" value="Trans_reg_C"/>
    <property type="match status" value="1"/>
</dbReference>
<dbReference type="PANTHER" id="PTHR48111">
    <property type="entry name" value="REGULATOR OF RPOS"/>
    <property type="match status" value="1"/>
</dbReference>
<protein>
    <submittedName>
        <fullName evidence="6">Response regulator transcription factor</fullName>
    </submittedName>
</protein>
<dbReference type="InterPro" id="IPR001867">
    <property type="entry name" value="OmpR/PhoB-type_DNA-bd"/>
</dbReference>
<dbReference type="EMBL" id="CP063845">
    <property type="protein sequence ID" value="UFP96686.1"/>
    <property type="molecule type" value="Genomic_DNA"/>
</dbReference>